<dbReference type="InterPro" id="IPR002575">
    <property type="entry name" value="Aminoglycoside_PTrfase"/>
</dbReference>
<dbReference type="NCBIfam" id="NF033068">
    <property type="entry name" value="APH_3p"/>
    <property type="match status" value="1"/>
</dbReference>
<feature type="domain" description="Aminoglycoside phosphotransferase" evidence="8">
    <location>
        <begin position="29"/>
        <end position="254"/>
    </location>
</feature>
<dbReference type="Gene3D" id="3.30.200.20">
    <property type="entry name" value="Phosphorylase Kinase, domain 1"/>
    <property type="match status" value="1"/>
</dbReference>
<evidence type="ECO:0000313" key="10">
    <source>
        <dbReference type="Proteomes" id="UP001229346"/>
    </source>
</evidence>
<sequence length="264" mass="29842">MLNNDRDEAALPQPLISLTSDCRWRRITIGMSASRTYRLSRGQEASYLKVQSMEAGGCLLDEKDRIQWLQGKLPVPELLYYDRDESNEYLLLSEVAGLIASDKAHEAMLPQLMAQLAVGLKAVHAVDITDCPFDRTLGKVLEEVRQRTEQGLVDEDDFDEERQGMSAAAIYQQLLENRPQEEELVFTHGDYCLPNIILHKGKVSGLIDWGRAGIADKYQDLALAVRSIAHNFGEGHVSTFLEAYGLQEADKAKLEYYKLLDEFF</sequence>
<dbReference type="InterPro" id="IPR011009">
    <property type="entry name" value="Kinase-like_dom_sf"/>
</dbReference>
<accession>A0ABT9U1C6</accession>
<keyword evidence="2 7" id="KW-0808">Transferase</keyword>
<reference evidence="9 10" key="1">
    <citation type="submission" date="2023-07" db="EMBL/GenBank/DDBJ databases">
        <title>Sorghum-associated microbial communities from plants grown in Nebraska, USA.</title>
        <authorList>
            <person name="Schachtman D."/>
        </authorList>
    </citation>
    <scope>NUCLEOTIDE SEQUENCE [LARGE SCALE GENOMIC DNA]</scope>
    <source>
        <strain evidence="9 10">CC482</strain>
    </source>
</reference>
<comment type="caution">
    <text evidence="9">The sequence shown here is derived from an EMBL/GenBank/DDBJ whole genome shotgun (WGS) entry which is preliminary data.</text>
</comment>
<dbReference type="EMBL" id="JAUSSU010000005">
    <property type="protein sequence ID" value="MDQ0113434.1"/>
    <property type="molecule type" value="Genomic_DNA"/>
</dbReference>
<evidence type="ECO:0000256" key="2">
    <source>
        <dbReference type="ARBA" id="ARBA00022679"/>
    </source>
</evidence>
<keyword evidence="4 7" id="KW-0418">Kinase</keyword>
<dbReference type="GO" id="GO:0008910">
    <property type="term" value="F:kanamycin kinase activity"/>
    <property type="evidence" value="ECO:0007669"/>
    <property type="project" value="UniProtKB-EC"/>
</dbReference>
<dbReference type="Pfam" id="PF01636">
    <property type="entry name" value="APH"/>
    <property type="match status" value="1"/>
</dbReference>
<comment type="similarity">
    <text evidence="1 7">Belongs to the aminoglycoside phosphotransferase family.</text>
</comment>
<keyword evidence="3 7" id="KW-0547">Nucleotide-binding</keyword>
<keyword evidence="6 7" id="KW-0046">Antibiotic resistance</keyword>
<dbReference type="PIRSF" id="PIRSF000706">
    <property type="entry name" value="Kanamycin_kin"/>
    <property type="match status" value="1"/>
</dbReference>
<dbReference type="SUPFAM" id="SSF56112">
    <property type="entry name" value="Protein kinase-like (PK-like)"/>
    <property type="match status" value="1"/>
</dbReference>
<evidence type="ECO:0000256" key="5">
    <source>
        <dbReference type="ARBA" id="ARBA00022840"/>
    </source>
</evidence>
<gene>
    <name evidence="9" type="ORF">J2T15_002875</name>
</gene>
<dbReference type="CDD" id="cd05150">
    <property type="entry name" value="APH"/>
    <property type="match status" value="1"/>
</dbReference>
<dbReference type="PANTHER" id="PTHR21310:SF41">
    <property type="entry name" value="3'-PHOSPHOTRANSFERASE, PUTATIVE-RELATED"/>
    <property type="match status" value="1"/>
</dbReference>
<evidence type="ECO:0000256" key="6">
    <source>
        <dbReference type="ARBA" id="ARBA00023251"/>
    </source>
</evidence>
<dbReference type="RefSeq" id="WP_307204632.1">
    <property type="nucleotide sequence ID" value="NZ_JAUSSU010000005.1"/>
</dbReference>
<name>A0ABT9U1C6_PAEHA</name>
<evidence type="ECO:0000256" key="7">
    <source>
        <dbReference type="PIRNR" id="PIRNR000706"/>
    </source>
</evidence>
<keyword evidence="5 7" id="KW-0067">ATP-binding</keyword>
<dbReference type="EC" id="2.7.1.95" evidence="9"/>
<organism evidence="9 10">
    <name type="scientific">Paenibacillus harenae</name>
    <dbReference type="NCBI Taxonomy" id="306543"/>
    <lineage>
        <taxon>Bacteria</taxon>
        <taxon>Bacillati</taxon>
        <taxon>Bacillota</taxon>
        <taxon>Bacilli</taxon>
        <taxon>Bacillales</taxon>
        <taxon>Paenibacillaceae</taxon>
        <taxon>Paenibacillus</taxon>
    </lineage>
</organism>
<evidence type="ECO:0000256" key="4">
    <source>
        <dbReference type="ARBA" id="ARBA00022777"/>
    </source>
</evidence>
<dbReference type="PANTHER" id="PTHR21310">
    <property type="entry name" value="AMINOGLYCOSIDE PHOSPHOTRANSFERASE-RELATED-RELATED"/>
    <property type="match status" value="1"/>
</dbReference>
<evidence type="ECO:0000256" key="3">
    <source>
        <dbReference type="ARBA" id="ARBA00022741"/>
    </source>
</evidence>
<keyword evidence="10" id="KW-1185">Reference proteome</keyword>
<proteinExistence type="inferred from homology"/>
<evidence type="ECO:0000313" key="9">
    <source>
        <dbReference type="EMBL" id="MDQ0113434.1"/>
    </source>
</evidence>
<evidence type="ECO:0000259" key="8">
    <source>
        <dbReference type="Pfam" id="PF01636"/>
    </source>
</evidence>
<dbReference type="Proteomes" id="UP001229346">
    <property type="component" value="Unassembled WGS sequence"/>
</dbReference>
<protein>
    <submittedName>
        <fullName evidence="9">Kanamycin kinase/aminoglycoside 3'-phosphotransferase-2</fullName>
        <ecNumber evidence="9">2.7.1.95</ecNumber>
    </submittedName>
</protein>
<evidence type="ECO:0000256" key="1">
    <source>
        <dbReference type="ARBA" id="ARBA00006219"/>
    </source>
</evidence>
<dbReference type="InterPro" id="IPR051678">
    <property type="entry name" value="AGP_Transferase"/>
</dbReference>
<dbReference type="InterPro" id="IPR024165">
    <property type="entry name" value="Kan/Strep_kinase"/>
</dbReference>
<dbReference type="Gene3D" id="3.90.1200.10">
    <property type="match status" value="1"/>
</dbReference>